<dbReference type="GeneID" id="14893500"/>
<evidence type="ECO:0008006" key="3">
    <source>
        <dbReference type="Google" id="ProtNLM"/>
    </source>
</evidence>
<dbReference type="OMA" id="KEIWITH"/>
<name>L7FQF2_ENTIV</name>
<dbReference type="SUPFAM" id="SSF51126">
    <property type="entry name" value="Pectin lyase-like"/>
    <property type="match status" value="1"/>
</dbReference>
<dbReference type="Gene3D" id="2.160.20.10">
    <property type="entry name" value="Single-stranded right-handed beta-helix, Pectin lyase-like"/>
    <property type="match status" value="1"/>
</dbReference>
<sequence length="585" mass="66625">MPVENKDYFIYNNNGTFYLSSLNNCKVPTASDGASWNAKRSIFSGNLTPLDNSGASGKVYLPAEKTIYRGFMYNAYSASNDVNNKVFGYNDDRIDNWEGVKGMWAKGFFMFQWADNSLPIASIDKTKRVINLEWPASYGIGNQTYFFVYNLIEELDEEGEYYIDRDERKVYAIFHKTPKEIWITHSTSVVLNIDHVNNIKIENLDFKYNPDNFITIIGDQITIKECSFYHTGKAGALITGNMSNFVQNKVVDVGTKGVVMTCGDRVNLLNGSCSVSQNYFSEFSQNHYTYTPAIILEGVGNIATHNFIENSPCQAITFSGNEHEISYNKIQNVCFFMNDAGAIYSGRRWDWRGNVIKYNYISNVIGWDNSSCVQGIYLDDMLSGETVFGNVMKTIRGIGVQHGGGRDNNITNNIMYDCDFAYSGDSRGSTWMYSTLPYAEGNLLERCNLEGVNRLEEPWKSKYPELYEIPNSNDQIVNEKHWLYPENCVVDCNVPYQSKKWDYYVDASVTSNYKVYNKNKYNSSVDPLFVDADNGDLRLKDDSPVLNMECWKQIPFEEIGIQIIPKSATKIIQIIEIFLLALLVI</sequence>
<dbReference type="Proteomes" id="UP000014680">
    <property type="component" value="Unassembled WGS sequence"/>
</dbReference>
<reference evidence="1 2" key="1">
    <citation type="submission" date="2012-10" db="EMBL/GenBank/DDBJ databases">
        <authorList>
            <person name="Zafar N."/>
            <person name="Inman J."/>
            <person name="Hall N."/>
            <person name="Lorenzi H."/>
            <person name="Caler E."/>
        </authorList>
    </citation>
    <scope>NUCLEOTIDE SEQUENCE [LARGE SCALE GENOMIC DNA]</scope>
    <source>
        <strain evidence="1 2">IP1</strain>
    </source>
</reference>
<accession>L7FQF2</accession>
<keyword evidence="2" id="KW-1185">Reference proteome</keyword>
<dbReference type="AlphaFoldDB" id="L7FQF2"/>
<protein>
    <recommendedName>
        <fullName evidence="3">Right handed beta helix domain-containing protein</fullName>
    </recommendedName>
</protein>
<gene>
    <name evidence="1" type="ORF">EIN_208930</name>
</gene>
<dbReference type="InterPro" id="IPR011050">
    <property type="entry name" value="Pectin_lyase_fold/virulence"/>
</dbReference>
<dbReference type="PANTHER" id="PTHR36453:SF1">
    <property type="entry name" value="RIGHT HANDED BETA HELIX DOMAIN-CONTAINING PROTEIN"/>
    <property type="match status" value="1"/>
</dbReference>
<dbReference type="EMBL" id="KB206207">
    <property type="protein sequence ID" value="ELP94504.1"/>
    <property type="molecule type" value="Genomic_DNA"/>
</dbReference>
<evidence type="ECO:0000313" key="1">
    <source>
        <dbReference type="EMBL" id="ELP94504.1"/>
    </source>
</evidence>
<dbReference type="KEGG" id="eiv:EIN_208930"/>
<evidence type="ECO:0000313" key="2">
    <source>
        <dbReference type="Proteomes" id="UP000014680"/>
    </source>
</evidence>
<dbReference type="PANTHER" id="PTHR36453">
    <property type="entry name" value="SECRETED PROTEIN-RELATED"/>
    <property type="match status" value="1"/>
</dbReference>
<dbReference type="InterPro" id="IPR012334">
    <property type="entry name" value="Pectin_lyas_fold"/>
</dbReference>
<dbReference type="OrthoDB" id="6080154at2759"/>
<dbReference type="VEuPathDB" id="AmoebaDB:EIN_208930"/>
<dbReference type="RefSeq" id="XP_004261275.1">
    <property type="nucleotide sequence ID" value="XM_004261227.1"/>
</dbReference>
<organism evidence="1 2">
    <name type="scientific">Entamoeba invadens IP1</name>
    <dbReference type="NCBI Taxonomy" id="370355"/>
    <lineage>
        <taxon>Eukaryota</taxon>
        <taxon>Amoebozoa</taxon>
        <taxon>Evosea</taxon>
        <taxon>Archamoebae</taxon>
        <taxon>Mastigamoebida</taxon>
        <taxon>Entamoebidae</taxon>
        <taxon>Entamoeba</taxon>
    </lineage>
</organism>
<proteinExistence type="predicted"/>